<feature type="compositionally biased region" description="Acidic residues" evidence="1">
    <location>
        <begin position="329"/>
        <end position="338"/>
    </location>
</feature>
<sequence>MADTSPSMPWPAAADASDANPADGSNEEEEETPFNTLRFDETDDDSEYAPSEASDVASDDDDAVGGDDGGLVDGDVPDERFWATEKDKLQWTIRYERISSTWQRKYGCRIDSDARPEVSEKLRRERRWRRVQQVFVCLVTLAYAAQWWAVLNDYNIERMLAPVRRVWPRHDPTGDIAPPLIDSVAPVESASHEHDAVVDKEVPPVEIDPVSDDVGSQTIVGELATDDQVDASVDVVELDGLVHHADDVITDLASHGDDVITTKDDEPLDEGSSLLPLEVDDSQEAQIDVDDAQDIPTDDVTSTEHKDDPIVEIDQDVPSVDVTLHPTEPNEETSMDEAEMPELAIPEDAVEDDARTPSEAEYTVDDAIADEAFDSRDDVIQDNIVEDDDAIEVDVIKVPVNDDSEPVDKVDTLDDEQDPQAVDSVDDTTPLDIVHEYNVVDEATDAPSSEVDPTEDDSDPSLEAQIRACAGRVMALVRDKYPADGTAAAFAACDEAVAATVMTPALAQRALAWRGDLKNFLRDFAGASIDYNAAIAAHAGRRDTIRLKLRSSTWMDLYSRGHLDVLAADCRAFLRADDADASWRPSSLEAVATQWLDVVHVPHEDADQLKQRLFQVFVDTRKLTMMQVDPSAPPK</sequence>
<protein>
    <submittedName>
        <fullName evidence="4">Aste57867_18748 protein</fullName>
    </submittedName>
</protein>
<feature type="region of interest" description="Disordered" evidence="1">
    <location>
        <begin position="1"/>
        <end position="77"/>
    </location>
</feature>
<keyword evidence="5" id="KW-1185">Reference proteome</keyword>
<evidence type="ECO:0000313" key="4">
    <source>
        <dbReference type="EMBL" id="VFT95482.1"/>
    </source>
</evidence>
<proteinExistence type="predicted"/>
<keyword evidence="2" id="KW-0472">Membrane</keyword>
<dbReference type="AlphaFoldDB" id="A0A485LAW4"/>
<evidence type="ECO:0000313" key="3">
    <source>
        <dbReference type="EMBL" id="KAF0689836.1"/>
    </source>
</evidence>
<organism evidence="4 5">
    <name type="scientific">Aphanomyces stellatus</name>
    <dbReference type="NCBI Taxonomy" id="120398"/>
    <lineage>
        <taxon>Eukaryota</taxon>
        <taxon>Sar</taxon>
        <taxon>Stramenopiles</taxon>
        <taxon>Oomycota</taxon>
        <taxon>Saprolegniomycetes</taxon>
        <taxon>Saprolegniales</taxon>
        <taxon>Verrucalvaceae</taxon>
        <taxon>Aphanomyces</taxon>
    </lineage>
</organism>
<keyword evidence="2" id="KW-1133">Transmembrane helix</keyword>
<dbReference type="OrthoDB" id="76549at2759"/>
<feature type="compositionally biased region" description="Low complexity" evidence="1">
    <location>
        <begin position="1"/>
        <end position="24"/>
    </location>
</feature>
<dbReference type="EMBL" id="VJMH01006409">
    <property type="protein sequence ID" value="KAF0689836.1"/>
    <property type="molecule type" value="Genomic_DNA"/>
</dbReference>
<dbReference type="Proteomes" id="UP000332933">
    <property type="component" value="Unassembled WGS sequence"/>
</dbReference>
<keyword evidence="2" id="KW-0812">Transmembrane</keyword>
<feature type="transmembrane region" description="Helical" evidence="2">
    <location>
        <begin position="131"/>
        <end position="150"/>
    </location>
</feature>
<feature type="region of interest" description="Disordered" evidence="1">
    <location>
        <begin position="402"/>
        <end position="426"/>
    </location>
</feature>
<reference evidence="3" key="2">
    <citation type="submission" date="2019-06" db="EMBL/GenBank/DDBJ databases">
        <title>Genomics analysis of Aphanomyces spp. identifies a new class of oomycete effector associated with host adaptation.</title>
        <authorList>
            <person name="Gaulin E."/>
        </authorList>
    </citation>
    <scope>NUCLEOTIDE SEQUENCE</scope>
    <source>
        <strain evidence="3">CBS 578.67</strain>
    </source>
</reference>
<evidence type="ECO:0000313" key="5">
    <source>
        <dbReference type="Proteomes" id="UP000332933"/>
    </source>
</evidence>
<evidence type="ECO:0000256" key="2">
    <source>
        <dbReference type="SAM" id="Phobius"/>
    </source>
</evidence>
<evidence type="ECO:0000256" key="1">
    <source>
        <dbReference type="SAM" id="MobiDB-lite"/>
    </source>
</evidence>
<gene>
    <name evidence="4" type="primary">Aste57867_18748</name>
    <name evidence="3" type="ORF">As57867_018684</name>
    <name evidence="4" type="ORF">ASTE57867_18748</name>
</gene>
<feature type="region of interest" description="Disordered" evidence="1">
    <location>
        <begin position="284"/>
        <end position="338"/>
    </location>
</feature>
<feature type="compositionally biased region" description="Acidic residues" evidence="1">
    <location>
        <begin position="284"/>
        <end position="297"/>
    </location>
</feature>
<name>A0A485LAW4_9STRA</name>
<accession>A0A485LAW4</accession>
<dbReference type="EMBL" id="CAADRA010006430">
    <property type="protein sequence ID" value="VFT95482.1"/>
    <property type="molecule type" value="Genomic_DNA"/>
</dbReference>
<reference evidence="4 5" key="1">
    <citation type="submission" date="2019-03" db="EMBL/GenBank/DDBJ databases">
        <authorList>
            <person name="Gaulin E."/>
            <person name="Dumas B."/>
        </authorList>
    </citation>
    <scope>NUCLEOTIDE SEQUENCE [LARGE SCALE GENOMIC DNA]</scope>
    <source>
        <strain evidence="4">CBS 568.67</strain>
    </source>
</reference>